<evidence type="ECO:0000256" key="1">
    <source>
        <dbReference type="ARBA" id="ARBA00010838"/>
    </source>
</evidence>
<dbReference type="EMBL" id="JBBPBM010000012">
    <property type="protein sequence ID" value="KAK8562895.1"/>
    <property type="molecule type" value="Genomic_DNA"/>
</dbReference>
<sequence>MFHNSLAAIRASKKEYSNVKRSDFPNDFLFGASTAAAQATQGGQIGMSLVAQYYEPYSNTSLDKKAARRGMDFEFGWFVDPLVRGKYPKTMRKLVKERLPVFSAKEKELVKGSFDFIGINYYSSRYAKNIPSSPNAMPVVDSRVNITVNKDGVPIGPNAGGSKFIYIYPKGLYKVLKYIKKHYGENLKFYITENGYTEKSDNYIPMSKTLKDESRIKFVQKHLHQLRKAIKKGVDVKGYFYYSLIDSFEWGEGYTVRYGLYYVDFKTLTRSPKKSAKWYHGFIKGVTK</sequence>
<dbReference type="SUPFAM" id="SSF51445">
    <property type="entry name" value="(Trans)glycosidases"/>
    <property type="match status" value="1"/>
</dbReference>
<keyword evidence="4" id="KW-1185">Reference proteome</keyword>
<name>A0ABR2EM14_9ROSI</name>
<dbReference type="PANTHER" id="PTHR10353:SF154">
    <property type="entry name" value="BETA-GLUCOSIDASE 9-RELATED"/>
    <property type="match status" value="1"/>
</dbReference>
<gene>
    <name evidence="3" type="ORF">V6N12_010959</name>
</gene>
<evidence type="ECO:0008006" key="5">
    <source>
        <dbReference type="Google" id="ProtNLM"/>
    </source>
</evidence>
<accession>A0ABR2EM14</accession>
<dbReference type="InterPro" id="IPR017853">
    <property type="entry name" value="GH"/>
</dbReference>
<evidence type="ECO:0000256" key="2">
    <source>
        <dbReference type="RuleBase" id="RU003690"/>
    </source>
</evidence>
<dbReference type="Proteomes" id="UP001472677">
    <property type="component" value="Unassembled WGS sequence"/>
</dbReference>
<organism evidence="3 4">
    <name type="scientific">Hibiscus sabdariffa</name>
    <name type="common">roselle</name>
    <dbReference type="NCBI Taxonomy" id="183260"/>
    <lineage>
        <taxon>Eukaryota</taxon>
        <taxon>Viridiplantae</taxon>
        <taxon>Streptophyta</taxon>
        <taxon>Embryophyta</taxon>
        <taxon>Tracheophyta</taxon>
        <taxon>Spermatophyta</taxon>
        <taxon>Magnoliopsida</taxon>
        <taxon>eudicotyledons</taxon>
        <taxon>Gunneridae</taxon>
        <taxon>Pentapetalae</taxon>
        <taxon>rosids</taxon>
        <taxon>malvids</taxon>
        <taxon>Malvales</taxon>
        <taxon>Malvaceae</taxon>
        <taxon>Malvoideae</taxon>
        <taxon>Hibiscus</taxon>
    </lineage>
</organism>
<protein>
    <recommendedName>
        <fullName evidence="5">Beta-glucosidase</fullName>
    </recommendedName>
</protein>
<dbReference type="InterPro" id="IPR001360">
    <property type="entry name" value="Glyco_hydro_1"/>
</dbReference>
<dbReference type="Gene3D" id="3.20.20.80">
    <property type="entry name" value="Glycosidases"/>
    <property type="match status" value="1"/>
</dbReference>
<evidence type="ECO:0000313" key="3">
    <source>
        <dbReference type="EMBL" id="KAK8562895.1"/>
    </source>
</evidence>
<comment type="caution">
    <text evidence="3">The sequence shown here is derived from an EMBL/GenBank/DDBJ whole genome shotgun (WGS) entry which is preliminary data.</text>
</comment>
<reference evidence="3 4" key="1">
    <citation type="journal article" date="2024" name="G3 (Bethesda)">
        <title>Genome assembly of Hibiscus sabdariffa L. provides insights into metabolisms of medicinal natural products.</title>
        <authorList>
            <person name="Kim T."/>
        </authorList>
    </citation>
    <scope>NUCLEOTIDE SEQUENCE [LARGE SCALE GENOMIC DNA]</scope>
    <source>
        <strain evidence="3">TK-2024</strain>
        <tissue evidence="3">Old leaves</tissue>
    </source>
</reference>
<dbReference type="PRINTS" id="PR00131">
    <property type="entry name" value="GLHYDRLASE1"/>
</dbReference>
<dbReference type="PANTHER" id="PTHR10353">
    <property type="entry name" value="GLYCOSYL HYDROLASE"/>
    <property type="match status" value="1"/>
</dbReference>
<comment type="similarity">
    <text evidence="1 2">Belongs to the glycosyl hydrolase 1 family.</text>
</comment>
<proteinExistence type="inferred from homology"/>
<dbReference type="Pfam" id="PF00232">
    <property type="entry name" value="Glyco_hydro_1"/>
    <property type="match status" value="1"/>
</dbReference>
<evidence type="ECO:0000313" key="4">
    <source>
        <dbReference type="Proteomes" id="UP001472677"/>
    </source>
</evidence>